<evidence type="ECO:0000313" key="2">
    <source>
        <dbReference type="EMBL" id="MFD2915827.1"/>
    </source>
</evidence>
<accession>A0ABW5ZVU4</accession>
<dbReference type="InterPro" id="IPR000082">
    <property type="entry name" value="SEA_dom"/>
</dbReference>
<keyword evidence="3" id="KW-1185">Reference proteome</keyword>
<evidence type="ECO:0000259" key="1">
    <source>
        <dbReference type="PROSITE" id="PS50024"/>
    </source>
</evidence>
<dbReference type="EMBL" id="JBHUOS010000008">
    <property type="protein sequence ID" value="MFD2915827.1"/>
    <property type="molecule type" value="Genomic_DNA"/>
</dbReference>
<comment type="caution">
    <text evidence="2">The sequence shown here is derived from an EMBL/GenBank/DDBJ whole genome shotgun (WGS) entry which is preliminary data.</text>
</comment>
<dbReference type="PROSITE" id="PS50024">
    <property type="entry name" value="SEA"/>
    <property type="match status" value="1"/>
</dbReference>
<name>A0ABW5ZVU4_9FLAO</name>
<gene>
    <name evidence="2" type="ORF">ACFS29_09265</name>
</gene>
<organism evidence="2 3">
    <name type="scientific">Psychroserpens luteus</name>
    <dbReference type="NCBI Taxonomy" id="1434066"/>
    <lineage>
        <taxon>Bacteria</taxon>
        <taxon>Pseudomonadati</taxon>
        <taxon>Bacteroidota</taxon>
        <taxon>Flavobacteriia</taxon>
        <taxon>Flavobacteriales</taxon>
        <taxon>Flavobacteriaceae</taxon>
        <taxon>Psychroserpens</taxon>
    </lineage>
</organism>
<protein>
    <recommendedName>
        <fullName evidence="1">SEA domain-containing protein</fullName>
    </recommendedName>
</protein>
<proteinExistence type="predicted"/>
<dbReference type="RefSeq" id="WP_194509287.1">
    <property type="nucleotide sequence ID" value="NZ_JADILU010000007.1"/>
</dbReference>
<evidence type="ECO:0000313" key="3">
    <source>
        <dbReference type="Proteomes" id="UP001597548"/>
    </source>
</evidence>
<dbReference type="Proteomes" id="UP001597548">
    <property type="component" value="Unassembled WGS sequence"/>
</dbReference>
<reference evidence="3" key="1">
    <citation type="journal article" date="2019" name="Int. J. Syst. Evol. Microbiol.">
        <title>The Global Catalogue of Microorganisms (GCM) 10K type strain sequencing project: providing services to taxonomists for standard genome sequencing and annotation.</title>
        <authorList>
            <consortium name="The Broad Institute Genomics Platform"/>
            <consortium name="The Broad Institute Genome Sequencing Center for Infectious Disease"/>
            <person name="Wu L."/>
            <person name="Ma J."/>
        </authorList>
    </citation>
    <scope>NUCLEOTIDE SEQUENCE [LARGE SCALE GENOMIC DNA]</scope>
    <source>
        <strain evidence="3">KCTC 32514</strain>
    </source>
</reference>
<feature type="domain" description="SEA" evidence="1">
    <location>
        <begin position="314"/>
        <end position="358"/>
    </location>
</feature>
<sequence>MKKVILISIVFLFSLKSYSQFWKNNEKIKLFNLEFKAKEVNGQKGFFGSEDRYYSPVLNPLIEKQSYEFLNNVGTFRKNVGTAETRNLFDLSSLNGNFKHLNQIDFEYYQNKGFDKMISKNPDLIDNSEFLELKNKIFNEPDPYEKKKILFQDKYRDFRLKLVSTRYELNPKNFKLSKEKVSKFTAELKAKVDSTLIANNVQSSGNVRAYLNKLADETTSVSGVYYSVSMNNDYVGVVKSYIENNIESIKESANGSSSENRFSQQLMKFIEWPNAVINSSLVAIQLEGNIENNKVNISEISTALESRFAIPKAKAIEVAASIEITFEKHETIRFNNDFNSVYIIRYFSSDEFNELKQL</sequence>